<dbReference type="FunFam" id="3.40.50.2000:FF:000056">
    <property type="entry name" value="Glycosyltransferase"/>
    <property type="match status" value="1"/>
</dbReference>
<evidence type="ECO:0000256" key="1">
    <source>
        <dbReference type="ARBA" id="ARBA00009995"/>
    </source>
</evidence>
<proteinExistence type="inferred from homology"/>
<sequence>MKKPAELVFIPFAGVGHLISTVEIAKFLISRDDHLFITILIMKAPFDSKLESIEAASQKHIKFINLPESNVDFTNMTRNAFRKAFMESYKPYVREAVTKLAESTESAPRLAGFVIDMFCTTMIDVANEFGVPTYIFFTSNAGFLGLLFHHQMIHDEHDVEVTGLKNLETELVLPSFVYPVPPKALPSTLMDKEGATSFVDSARRFRETKGILINTFSELESHALRSLSSYGEIPPVYPVGPILKLKTEDDAPEGSDQARQKTDIIEWLDDQIPSSVVFLCFGSMGSFGEEQVKEIACALEQSGHRFLWSLRRPPPKGKFAHPSDYTDPAGVLPDGFLERTARIGKVIGWAPQVAVLAHPAVGGFVSHCGWNSILESLWFGVPIATWPMYAEQQMNAFEMVKELGLAVKISVDYVKNFHSTVEEKQMLLSAEEIERGIRELMEPRSDIRKKVKQMSEISKTTLLDGGSSYSSLGRFINQIFL</sequence>
<dbReference type="Proteomes" id="UP001457282">
    <property type="component" value="Unassembled WGS sequence"/>
</dbReference>
<dbReference type="EC" id="2.4.1.-" evidence="5"/>
<evidence type="ECO:0000313" key="6">
    <source>
        <dbReference type="EMBL" id="KAK9912882.1"/>
    </source>
</evidence>
<evidence type="ECO:0000256" key="3">
    <source>
        <dbReference type="ARBA" id="ARBA00022679"/>
    </source>
</evidence>
<evidence type="ECO:0000256" key="5">
    <source>
        <dbReference type="RuleBase" id="RU362057"/>
    </source>
</evidence>
<keyword evidence="3 4" id="KW-0808">Transferase</keyword>
<dbReference type="PANTHER" id="PTHR48048">
    <property type="entry name" value="GLYCOSYLTRANSFERASE"/>
    <property type="match status" value="1"/>
</dbReference>
<keyword evidence="7" id="KW-1185">Reference proteome</keyword>
<dbReference type="InterPro" id="IPR002213">
    <property type="entry name" value="UDP_glucos_trans"/>
</dbReference>
<dbReference type="AlphaFoldDB" id="A0AAW1W0F2"/>
<comment type="similarity">
    <text evidence="1 4">Belongs to the UDP-glycosyltransferase family.</text>
</comment>
<dbReference type="CDD" id="cd03784">
    <property type="entry name" value="GT1_Gtf-like"/>
    <property type="match status" value="1"/>
</dbReference>
<dbReference type="Pfam" id="PF00201">
    <property type="entry name" value="UDPGT"/>
    <property type="match status" value="1"/>
</dbReference>
<accession>A0AAW1W0F2</accession>
<dbReference type="GO" id="GO:0035251">
    <property type="term" value="F:UDP-glucosyltransferase activity"/>
    <property type="evidence" value="ECO:0007669"/>
    <property type="project" value="InterPro"/>
</dbReference>
<evidence type="ECO:0000256" key="4">
    <source>
        <dbReference type="RuleBase" id="RU003718"/>
    </source>
</evidence>
<evidence type="ECO:0000256" key="2">
    <source>
        <dbReference type="ARBA" id="ARBA00022676"/>
    </source>
</evidence>
<protein>
    <recommendedName>
        <fullName evidence="5">Glycosyltransferase</fullName>
        <ecNumber evidence="5">2.4.1.-</ecNumber>
    </recommendedName>
</protein>
<reference evidence="6 7" key="1">
    <citation type="journal article" date="2023" name="G3 (Bethesda)">
        <title>A chromosome-length genome assembly and annotation of blackberry (Rubus argutus, cv. 'Hillquist').</title>
        <authorList>
            <person name="Bruna T."/>
            <person name="Aryal R."/>
            <person name="Dudchenko O."/>
            <person name="Sargent D.J."/>
            <person name="Mead D."/>
            <person name="Buti M."/>
            <person name="Cavallini A."/>
            <person name="Hytonen T."/>
            <person name="Andres J."/>
            <person name="Pham M."/>
            <person name="Weisz D."/>
            <person name="Mascagni F."/>
            <person name="Usai G."/>
            <person name="Natali L."/>
            <person name="Bassil N."/>
            <person name="Fernandez G.E."/>
            <person name="Lomsadze A."/>
            <person name="Armour M."/>
            <person name="Olukolu B."/>
            <person name="Poorten T."/>
            <person name="Britton C."/>
            <person name="Davik J."/>
            <person name="Ashrafi H."/>
            <person name="Aiden E.L."/>
            <person name="Borodovsky M."/>
            <person name="Worthington M."/>
        </authorList>
    </citation>
    <scope>NUCLEOTIDE SEQUENCE [LARGE SCALE GENOMIC DNA]</scope>
    <source>
        <strain evidence="6">PI 553951</strain>
    </source>
</reference>
<dbReference type="PANTHER" id="PTHR48048:SF45">
    <property type="entry name" value="GLYCOSYLTRANSFERASE"/>
    <property type="match status" value="1"/>
</dbReference>
<dbReference type="InterPro" id="IPR035595">
    <property type="entry name" value="UDP_glycos_trans_CS"/>
</dbReference>
<name>A0AAW1W0F2_RUBAR</name>
<keyword evidence="2 4" id="KW-0328">Glycosyltransferase</keyword>
<dbReference type="SUPFAM" id="SSF53756">
    <property type="entry name" value="UDP-Glycosyltransferase/glycogen phosphorylase"/>
    <property type="match status" value="1"/>
</dbReference>
<dbReference type="FunFam" id="3.40.50.2000:FF:000080">
    <property type="entry name" value="Glycosyltransferase"/>
    <property type="match status" value="1"/>
</dbReference>
<dbReference type="Gene3D" id="3.40.50.2000">
    <property type="entry name" value="Glycogen Phosphorylase B"/>
    <property type="match status" value="2"/>
</dbReference>
<gene>
    <name evidence="6" type="ORF">M0R45_036716</name>
</gene>
<evidence type="ECO:0000313" key="7">
    <source>
        <dbReference type="Proteomes" id="UP001457282"/>
    </source>
</evidence>
<dbReference type="InterPro" id="IPR050481">
    <property type="entry name" value="UDP-glycosyltransf_plant"/>
</dbReference>
<dbReference type="EMBL" id="JBEDUW010000007">
    <property type="protein sequence ID" value="KAK9912882.1"/>
    <property type="molecule type" value="Genomic_DNA"/>
</dbReference>
<dbReference type="PROSITE" id="PS00375">
    <property type="entry name" value="UDPGT"/>
    <property type="match status" value="1"/>
</dbReference>
<comment type="caution">
    <text evidence="6">The sequence shown here is derived from an EMBL/GenBank/DDBJ whole genome shotgun (WGS) entry which is preliminary data.</text>
</comment>
<organism evidence="6 7">
    <name type="scientific">Rubus argutus</name>
    <name type="common">Southern blackberry</name>
    <dbReference type="NCBI Taxonomy" id="59490"/>
    <lineage>
        <taxon>Eukaryota</taxon>
        <taxon>Viridiplantae</taxon>
        <taxon>Streptophyta</taxon>
        <taxon>Embryophyta</taxon>
        <taxon>Tracheophyta</taxon>
        <taxon>Spermatophyta</taxon>
        <taxon>Magnoliopsida</taxon>
        <taxon>eudicotyledons</taxon>
        <taxon>Gunneridae</taxon>
        <taxon>Pentapetalae</taxon>
        <taxon>rosids</taxon>
        <taxon>fabids</taxon>
        <taxon>Rosales</taxon>
        <taxon>Rosaceae</taxon>
        <taxon>Rosoideae</taxon>
        <taxon>Rosoideae incertae sedis</taxon>
        <taxon>Rubus</taxon>
    </lineage>
</organism>